<keyword evidence="2" id="KW-1185">Reference proteome</keyword>
<accession>A0ABV2HBB2</accession>
<name>A0ABV2HBB2_9HYPH</name>
<organism evidence="1 2">
    <name type="scientific">Pseudorhizobium tarimense</name>
    <dbReference type="NCBI Taxonomy" id="1079109"/>
    <lineage>
        <taxon>Bacteria</taxon>
        <taxon>Pseudomonadati</taxon>
        <taxon>Pseudomonadota</taxon>
        <taxon>Alphaproteobacteria</taxon>
        <taxon>Hyphomicrobiales</taxon>
        <taxon>Rhizobiaceae</taxon>
        <taxon>Rhizobium/Agrobacterium group</taxon>
        <taxon>Pseudorhizobium</taxon>
    </lineage>
</organism>
<proteinExistence type="predicted"/>
<evidence type="ECO:0000313" key="1">
    <source>
        <dbReference type="EMBL" id="MET3587838.1"/>
    </source>
</evidence>
<sequence>MKGTQIPHSEAEMQWLEENRLLPIADYHRAFLREVRT</sequence>
<evidence type="ECO:0008006" key="3">
    <source>
        <dbReference type="Google" id="ProtNLM"/>
    </source>
</evidence>
<gene>
    <name evidence="1" type="ORF">ABID21_003969</name>
</gene>
<evidence type="ECO:0000313" key="2">
    <source>
        <dbReference type="Proteomes" id="UP001549031"/>
    </source>
</evidence>
<dbReference type="EMBL" id="JBEPLJ010000016">
    <property type="protein sequence ID" value="MET3587838.1"/>
    <property type="molecule type" value="Genomic_DNA"/>
</dbReference>
<comment type="caution">
    <text evidence="1">The sequence shown here is derived from an EMBL/GenBank/DDBJ whole genome shotgun (WGS) entry which is preliminary data.</text>
</comment>
<protein>
    <recommendedName>
        <fullName evidence="3">Transposase</fullName>
    </recommendedName>
</protein>
<dbReference type="Proteomes" id="UP001549031">
    <property type="component" value="Unassembled WGS sequence"/>
</dbReference>
<reference evidence="1 2" key="1">
    <citation type="submission" date="2024-06" db="EMBL/GenBank/DDBJ databases">
        <title>Genomic Encyclopedia of Type Strains, Phase IV (KMG-IV): sequencing the most valuable type-strain genomes for metagenomic binning, comparative biology and taxonomic classification.</title>
        <authorList>
            <person name="Goeker M."/>
        </authorList>
    </citation>
    <scope>NUCLEOTIDE SEQUENCE [LARGE SCALE GENOMIC DNA]</scope>
    <source>
        <strain evidence="1 2">DSM 105042</strain>
    </source>
</reference>